<organism evidence="1 2">
    <name type="scientific">Dryococelus australis</name>
    <dbReference type="NCBI Taxonomy" id="614101"/>
    <lineage>
        <taxon>Eukaryota</taxon>
        <taxon>Metazoa</taxon>
        <taxon>Ecdysozoa</taxon>
        <taxon>Arthropoda</taxon>
        <taxon>Hexapoda</taxon>
        <taxon>Insecta</taxon>
        <taxon>Pterygota</taxon>
        <taxon>Neoptera</taxon>
        <taxon>Polyneoptera</taxon>
        <taxon>Phasmatodea</taxon>
        <taxon>Verophasmatodea</taxon>
        <taxon>Anareolatae</taxon>
        <taxon>Phasmatidae</taxon>
        <taxon>Eurycanthinae</taxon>
        <taxon>Dryococelus</taxon>
    </lineage>
</organism>
<name>A0ABQ9HZZ0_9NEOP</name>
<dbReference type="EMBL" id="JARBHB010000003">
    <property type="protein sequence ID" value="KAJ8889585.1"/>
    <property type="molecule type" value="Genomic_DNA"/>
</dbReference>
<comment type="caution">
    <text evidence="1">The sequence shown here is derived from an EMBL/GenBank/DDBJ whole genome shotgun (WGS) entry which is preliminary data.</text>
</comment>
<accession>A0ABQ9HZZ0</accession>
<protein>
    <submittedName>
        <fullName evidence="1">Uncharacterized protein</fullName>
    </submittedName>
</protein>
<dbReference type="Proteomes" id="UP001159363">
    <property type="component" value="Chromosome 3"/>
</dbReference>
<sequence>MHPRGLLKKPAVPVWDQFRLLPVIPGAIGGIYEGEWNSWIQFSDFEAAPIVRRKRQVCEWVKASWDAVKTETVVKSFKKFGISNTLDGTENVV</sequence>
<keyword evidence="2" id="KW-1185">Reference proteome</keyword>
<proteinExistence type="predicted"/>
<evidence type="ECO:0000313" key="1">
    <source>
        <dbReference type="EMBL" id="KAJ8889585.1"/>
    </source>
</evidence>
<gene>
    <name evidence="1" type="ORF">PR048_009085</name>
</gene>
<reference evidence="1 2" key="1">
    <citation type="submission" date="2023-02" db="EMBL/GenBank/DDBJ databases">
        <title>LHISI_Scaffold_Assembly.</title>
        <authorList>
            <person name="Stuart O.P."/>
            <person name="Cleave R."/>
            <person name="Magrath M.J.L."/>
            <person name="Mikheyev A.S."/>
        </authorList>
    </citation>
    <scope>NUCLEOTIDE SEQUENCE [LARGE SCALE GENOMIC DNA]</scope>
    <source>
        <strain evidence="1">Daus_M_001</strain>
        <tissue evidence="1">Leg muscle</tissue>
    </source>
</reference>
<evidence type="ECO:0000313" key="2">
    <source>
        <dbReference type="Proteomes" id="UP001159363"/>
    </source>
</evidence>